<gene>
    <name evidence="1" type="ORF">FED44_28390</name>
</gene>
<dbReference type="OrthoDB" id="3373592at2"/>
<dbReference type="EMBL" id="VANP01000014">
    <property type="protein sequence ID" value="TLP53974.1"/>
    <property type="molecule type" value="Genomic_DNA"/>
</dbReference>
<evidence type="ECO:0000313" key="1">
    <source>
        <dbReference type="EMBL" id="TLP53974.1"/>
    </source>
</evidence>
<dbReference type="InterPro" id="IPR011990">
    <property type="entry name" value="TPR-like_helical_dom_sf"/>
</dbReference>
<keyword evidence="2" id="KW-1185">Reference proteome</keyword>
<dbReference type="SUPFAM" id="SSF48452">
    <property type="entry name" value="TPR-like"/>
    <property type="match status" value="1"/>
</dbReference>
<evidence type="ECO:0000313" key="2">
    <source>
        <dbReference type="Proteomes" id="UP000309033"/>
    </source>
</evidence>
<proteinExistence type="predicted"/>
<accession>A0A5R8YL63</accession>
<dbReference type="Gene3D" id="1.25.40.10">
    <property type="entry name" value="Tetratricopeptide repeat domain"/>
    <property type="match status" value="1"/>
</dbReference>
<name>A0A5R8YL63_9ACTN</name>
<comment type="caution">
    <text evidence="1">The sequence shown here is derived from an EMBL/GenBank/DDBJ whole genome shotgun (WGS) entry which is preliminary data.</text>
</comment>
<sequence length="213" mass="23091">MSGDPRIERAGTLYERAVFGGDASALTEADRELDAVEADLALARGRVVHARSLEGGEEDPREPDLFERAADLYRRLGDLRGEGEALFWIGCFHQVVRRDHEAAGTALRRSYELAEATGDTLTMSYALRHLGVAEHMAGRLEPARELLEESARLRREIGFQPGVAANLVGLAYIAAAQNRGEDALRLLGEAARLAEESGAEGVARQVAEARAAL</sequence>
<dbReference type="AlphaFoldDB" id="A0A5R8YL63"/>
<protein>
    <submittedName>
        <fullName evidence="1">Tetratricopeptide repeat protein</fullName>
    </submittedName>
</protein>
<reference evidence="1" key="1">
    <citation type="submission" date="2019-05" db="EMBL/GenBank/DDBJ databases">
        <title>Isolation, diversity and antifungal activity of Actinobacteria from wheat.</title>
        <authorList>
            <person name="Yu B."/>
        </authorList>
    </citation>
    <scope>NUCLEOTIDE SEQUENCE [LARGE SCALE GENOMIC DNA]</scope>
    <source>
        <strain evidence="1">NEAU-HEGS1-5</strain>
    </source>
</reference>
<organism evidence="1 2">
    <name type="scientific">Microbispora triticiradicis</name>
    <dbReference type="NCBI Taxonomy" id="2200763"/>
    <lineage>
        <taxon>Bacteria</taxon>
        <taxon>Bacillati</taxon>
        <taxon>Actinomycetota</taxon>
        <taxon>Actinomycetes</taxon>
        <taxon>Streptosporangiales</taxon>
        <taxon>Streptosporangiaceae</taxon>
        <taxon>Microbispora</taxon>
    </lineage>
</organism>
<dbReference type="Proteomes" id="UP000309033">
    <property type="component" value="Unassembled WGS sequence"/>
</dbReference>